<dbReference type="KEGG" id="pbd:PBOR_06465"/>
<evidence type="ECO:0000256" key="2">
    <source>
        <dbReference type="ARBA" id="ARBA00007362"/>
    </source>
</evidence>
<evidence type="ECO:0000259" key="8">
    <source>
        <dbReference type="Pfam" id="PF00892"/>
    </source>
</evidence>
<feature type="transmembrane region" description="Helical" evidence="7">
    <location>
        <begin position="159"/>
        <end position="178"/>
    </location>
</feature>
<evidence type="ECO:0000256" key="4">
    <source>
        <dbReference type="ARBA" id="ARBA00022692"/>
    </source>
</evidence>
<feature type="transmembrane region" description="Helical" evidence="7">
    <location>
        <begin position="37"/>
        <end position="58"/>
    </location>
</feature>
<keyword evidence="6 7" id="KW-0472">Membrane</keyword>
<evidence type="ECO:0000313" key="9">
    <source>
        <dbReference type="EMBL" id="AIQ56621.1"/>
    </source>
</evidence>
<evidence type="ECO:0000256" key="3">
    <source>
        <dbReference type="ARBA" id="ARBA00022475"/>
    </source>
</evidence>
<keyword evidence="10" id="KW-1185">Reference proteome</keyword>
<dbReference type="PANTHER" id="PTHR32322">
    <property type="entry name" value="INNER MEMBRANE TRANSPORTER"/>
    <property type="match status" value="1"/>
</dbReference>
<protein>
    <submittedName>
        <fullName evidence="9">Transporter</fullName>
    </submittedName>
</protein>
<dbReference type="InterPro" id="IPR037185">
    <property type="entry name" value="EmrE-like"/>
</dbReference>
<dbReference type="HOGENOM" id="CLU_033863_19_0_9"/>
<name>A0A089L564_PAEBO</name>
<dbReference type="InterPro" id="IPR050638">
    <property type="entry name" value="AA-Vitamin_Transporters"/>
</dbReference>
<feature type="transmembrane region" description="Helical" evidence="7">
    <location>
        <begin position="252"/>
        <end position="271"/>
    </location>
</feature>
<keyword evidence="5 7" id="KW-1133">Transmembrane helix</keyword>
<gene>
    <name evidence="9" type="ORF">PBOR_06465</name>
</gene>
<feature type="transmembrane region" description="Helical" evidence="7">
    <location>
        <begin position="190"/>
        <end position="211"/>
    </location>
</feature>
<dbReference type="GO" id="GO:0005886">
    <property type="term" value="C:plasma membrane"/>
    <property type="evidence" value="ECO:0007669"/>
    <property type="project" value="UniProtKB-SubCell"/>
</dbReference>
<dbReference type="EMBL" id="CP009285">
    <property type="protein sequence ID" value="AIQ56621.1"/>
    <property type="molecule type" value="Genomic_DNA"/>
</dbReference>
<dbReference type="SUPFAM" id="SSF103481">
    <property type="entry name" value="Multidrug resistance efflux transporter EmrE"/>
    <property type="match status" value="2"/>
</dbReference>
<dbReference type="Pfam" id="PF00892">
    <property type="entry name" value="EamA"/>
    <property type="match status" value="2"/>
</dbReference>
<feature type="transmembrane region" description="Helical" evidence="7">
    <location>
        <begin position="217"/>
        <end position="240"/>
    </location>
</feature>
<sequence length="304" mass="33042">MESMSRTKGIIMASGGALLWGVSGTVAQHLFQQAMLPAAWLVTLRLLVSGVLFLMLTVRKEGSQVWRLWLDRRFILQMLLFGLLGMLGVQYTYFASIESGNAAIATLLQYLAPLFILLYTVIWTRTKLAPLDIIGALLALGGTYLLLTGGDSSELTVPLRGLIWGILSAVSLTFYTLYSGPLLKLYSTSLLMGWGMIVGGAGMSLIHPVWSVPSAEWSLSIILAILFVILLGTLAAFYLYIGSLRHIAPHEASLLSCTEPISAIISSVIWLSIPFNLFQALGAGMVVLMTVMVSLKSRNLENAK</sequence>
<comment type="subcellular location">
    <subcellularLocation>
        <location evidence="1">Cell membrane</location>
        <topology evidence="1">Multi-pass membrane protein</topology>
    </subcellularLocation>
</comment>
<dbReference type="PANTHER" id="PTHR32322:SF18">
    <property type="entry name" value="S-ADENOSYLMETHIONINE_S-ADENOSYLHOMOCYSTEINE TRANSPORTER"/>
    <property type="match status" value="1"/>
</dbReference>
<evidence type="ECO:0000256" key="5">
    <source>
        <dbReference type="ARBA" id="ARBA00022989"/>
    </source>
</evidence>
<accession>A0A089L564</accession>
<feature type="transmembrane region" description="Helical" evidence="7">
    <location>
        <begin position="78"/>
        <end position="96"/>
    </location>
</feature>
<dbReference type="InterPro" id="IPR000620">
    <property type="entry name" value="EamA_dom"/>
</dbReference>
<evidence type="ECO:0000313" key="10">
    <source>
        <dbReference type="Proteomes" id="UP000029518"/>
    </source>
</evidence>
<feature type="transmembrane region" description="Helical" evidence="7">
    <location>
        <begin position="129"/>
        <end position="147"/>
    </location>
</feature>
<dbReference type="Proteomes" id="UP000029518">
    <property type="component" value="Chromosome"/>
</dbReference>
<feature type="domain" description="EamA" evidence="8">
    <location>
        <begin position="8"/>
        <end position="147"/>
    </location>
</feature>
<dbReference type="AlphaFoldDB" id="A0A089L564"/>
<proteinExistence type="inferred from homology"/>
<comment type="similarity">
    <text evidence="2">Belongs to the EamA transporter family.</text>
</comment>
<feature type="domain" description="EamA" evidence="8">
    <location>
        <begin position="160"/>
        <end position="294"/>
    </location>
</feature>
<feature type="transmembrane region" description="Helical" evidence="7">
    <location>
        <begin position="277"/>
        <end position="295"/>
    </location>
</feature>
<evidence type="ECO:0000256" key="1">
    <source>
        <dbReference type="ARBA" id="ARBA00004651"/>
    </source>
</evidence>
<evidence type="ECO:0000256" key="7">
    <source>
        <dbReference type="SAM" id="Phobius"/>
    </source>
</evidence>
<evidence type="ECO:0000256" key="6">
    <source>
        <dbReference type="ARBA" id="ARBA00023136"/>
    </source>
</evidence>
<keyword evidence="3" id="KW-1003">Cell membrane</keyword>
<organism evidence="9 10">
    <name type="scientific">Paenibacillus borealis</name>
    <dbReference type="NCBI Taxonomy" id="160799"/>
    <lineage>
        <taxon>Bacteria</taxon>
        <taxon>Bacillati</taxon>
        <taxon>Bacillota</taxon>
        <taxon>Bacilli</taxon>
        <taxon>Bacillales</taxon>
        <taxon>Paenibacillaceae</taxon>
        <taxon>Paenibacillus</taxon>
    </lineage>
</organism>
<reference evidence="9" key="1">
    <citation type="submission" date="2014-08" db="EMBL/GenBank/DDBJ databases">
        <title>Comparative genomics of the Paenibacillus odorifer group.</title>
        <authorList>
            <person name="den Bakker H.C."/>
            <person name="Tsai Y.-C.Y.-C."/>
            <person name="Martin N."/>
            <person name="Korlach J."/>
            <person name="Wiedmann M."/>
        </authorList>
    </citation>
    <scope>NUCLEOTIDE SEQUENCE [LARGE SCALE GENOMIC DNA]</scope>
    <source>
        <strain evidence="9">DSM 13188</strain>
    </source>
</reference>
<feature type="transmembrane region" description="Helical" evidence="7">
    <location>
        <begin position="102"/>
        <end position="122"/>
    </location>
</feature>
<keyword evidence="4 7" id="KW-0812">Transmembrane</keyword>